<dbReference type="InterPro" id="IPR021139">
    <property type="entry name" value="NYN"/>
</dbReference>
<organism evidence="2 3">
    <name type="scientific">Lichenibacterium ramalinae</name>
    <dbReference type="NCBI Taxonomy" id="2316527"/>
    <lineage>
        <taxon>Bacteria</taxon>
        <taxon>Pseudomonadati</taxon>
        <taxon>Pseudomonadota</taxon>
        <taxon>Alphaproteobacteria</taxon>
        <taxon>Hyphomicrobiales</taxon>
        <taxon>Lichenihabitantaceae</taxon>
        <taxon>Lichenibacterium</taxon>
    </lineage>
</organism>
<accession>A0A4V1RJ53</accession>
<comment type="caution">
    <text evidence="2">The sequence shown here is derived from an EMBL/GenBank/DDBJ whole genome shotgun (WGS) entry which is preliminary data.</text>
</comment>
<dbReference type="Pfam" id="PF01936">
    <property type="entry name" value="NYN"/>
    <property type="match status" value="1"/>
</dbReference>
<dbReference type="Proteomes" id="UP000289411">
    <property type="component" value="Unassembled WGS sequence"/>
</dbReference>
<dbReference type="Gene3D" id="3.40.50.1010">
    <property type="entry name" value="5'-nuclease"/>
    <property type="match status" value="1"/>
</dbReference>
<gene>
    <name evidence="2" type="ORF">D3272_03330</name>
</gene>
<evidence type="ECO:0000259" key="1">
    <source>
        <dbReference type="Pfam" id="PF01936"/>
    </source>
</evidence>
<dbReference type="EMBL" id="QYBC01000002">
    <property type="protein sequence ID" value="RYB07118.1"/>
    <property type="molecule type" value="Genomic_DNA"/>
</dbReference>
<feature type="domain" description="NYN" evidence="1">
    <location>
        <begin position="79"/>
        <end position="179"/>
    </location>
</feature>
<name>A0A4V1RJ53_9HYPH</name>
<reference evidence="2 3" key="1">
    <citation type="submission" date="2018-09" db="EMBL/GenBank/DDBJ databases">
        <authorList>
            <person name="Grouzdev D.S."/>
            <person name="Krutkina M.S."/>
        </authorList>
    </citation>
    <scope>NUCLEOTIDE SEQUENCE [LARGE SCALE GENOMIC DNA]</scope>
    <source>
        <strain evidence="2 3">RmlP001</strain>
    </source>
</reference>
<keyword evidence="3" id="KW-1185">Reference proteome</keyword>
<reference evidence="2 3" key="2">
    <citation type="submission" date="2019-02" db="EMBL/GenBank/DDBJ databases">
        <title>'Lichenibacterium ramalinii' gen. nov. sp. nov., 'Lichenibacterium minor' gen. nov. sp. nov.</title>
        <authorList>
            <person name="Pankratov T."/>
        </authorList>
    </citation>
    <scope>NUCLEOTIDE SEQUENCE [LARGE SCALE GENOMIC DNA]</scope>
    <source>
        <strain evidence="2 3">RmlP001</strain>
    </source>
</reference>
<dbReference type="OrthoDB" id="8449470at2"/>
<dbReference type="RefSeq" id="WP_129217675.1">
    <property type="nucleotide sequence ID" value="NZ_QYBC01000002.1"/>
</dbReference>
<dbReference type="GO" id="GO:0004540">
    <property type="term" value="F:RNA nuclease activity"/>
    <property type="evidence" value="ECO:0007669"/>
    <property type="project" value="InterPro"/>
</dbReference>
<evidence type="ECO:0000313" key="2">
    <source>
        <dbReference type="EMBL" id="RYB07118.1"/>
    </source>
</evidence>
<sequence length="279" mass="31211">MSLTPALPPRASPTSYLFIDGGSFMQSLQRVWDRYFGGDQPPLDWLAIRGSHRKVFYYDAIPVQQASEDDNTHAARVAPKRAELAHIERQKGFHVRTGDVRHRRRRGNEQKMVDVQLSVDALLTASRGVFSECTIITGDLDFKPLLTALVDMGVDVSLVYPSGETNEELMAAADSAVPIDIQMCLGWVENSYPAKKLLPWGQYTFSSGALPVQGSLFNWNDSAFGQCLVRTHDGVSFEVLTEIAPNMPSHRLVLTGKDKKMLRTYSEDVFHLNIPEQGW</sequence>
<proteinExistence type="predicted"/>
<evidence type="ECO:0000313" key="3">
    <source>
        <dbReference type="Proteomes" id="UP000289411"/>
    </source>
</evidence>
<dbReference type="AlphaFoldDB" id="A0A4V1RJ53"/>
<protein>
    <submittedName>
        <fullName evidence="2">NYN domain-containing protein</fullName>
    </submittedName>
</protein>